<name>A0A1W1Y780_9LACT</name>
<dbReference type="CDD" id="cd03892">
    <property type="entry name" value="M20_peptT"/>
    <property type="match status" value="1"/>
</dbReference>
<evidence type="ECO:0000256" key="12">
    <source>
        <dbReference type="PIRSR" id="PIRSR037215-1"/>
    </source>
</evidence>
<dbReference type="Proteomes" id="UP000243884">
    <property type="component" value="Unassembled WGS sequence"/>
</dbReference>
<keyword evidence="9 11" id="KW-0862">Zinc</keyword>
<accession>A0A1W1Y780</accession>
<dbReference type="GO" id="GO:0008270">
    <property type="term" value="F:zinc ion binding"/>
    <property type="evidence" value="ECO:0007669"/>
    <property type="project" value="UniProtKB-UniRule"/>
</dbReference>
<feature type="domain" description="Peptidase M20 dimerisation" evidence="14">
    <location>
        <begin position="214"/>
        <end position="312"/>
    </location>
</feature>
<dbReference type="InterPro" id="IPR001261">
    <property type="entry name" value="ArgE/DapE_CS"/>
</dbReference>
<dbReference type="AlphaFoldDB" id="A0A1W1Y780"/>
<keyword evidence="6 11" id="KW-0645">Protease</keyword>
<dbReference type="FunFam" id="3.30.70.360:FF:000002">
    <property type="entry name" value="Peptidase T"/>
    <property type="match status" value="1"/>
</dbReference>
<dbReference type="SUPFAM" id="SSF53187">
    <property type="entry name" value="Zn-dependent exopeptidases"/>
    <property type="match status" value="1"/>
</dbReference>
<evidence type="ECO:0000256" key="4">
    <source>
        <dbReference type="ARBA" id="ARBA00022438"/>
    </source>
</evidence>
<dbReference type="PANTHER" id="PTHR42994">
    <property type="entry name" value="PEPTIDASE T"/>
    <property type="match status" value="1"/>
</dbReference>
<dbReference type="PIRSF" id="PIRSF037215">
    <property type="entry name" value="Peptidase_M20B"/>
    <property type="match status" value="1"/>
</dbReference>
<feature type="binding site" evidence="11 13">
    <location>
        <position position="386"/>
    </location>
    <ligand>
        <name>Zn(2+)</name>
        <dbReference type="ChEBI" id="CHEBI:29105"/>
        <label>2</label>
    </ligand>
</feature>
<evidence type="ECO:0000256" key="3">
    <source>
        <dbReference type="ARBA" id="ARBA00009692"/>
    </source>
</evidence>
<comment type="subcellular location">
    <subcellularLocation>
        <location evidence="2 11">Cytoplasm</location>
    </subcellularLocation>
</comment>
<comment type="similarity">
    <text evidence="3 11">Belongs to the peptidase M20B family.</text>
</comment>
<dbReference type="PROSITE" id="PS00758">
    <property type="entry name" value="ARGE_DAPE_CPG2_1"/>
    <property type="match status" value="1"/>
</dbReference>
<dbReference type="STRING" id="371602.SAMN04487984_0429"/>
<dbReference type="InterPro" id="IPR011650">
    <property type="entry name" value="Peptidase_M20_dimer"/>
</dbReference>
<dbReference type="NCBIfam" id="NF009920">
    <property type="entry name" value="PRK13381.1"/>
    <property type="match status" value="1"/>
</dbReference>
<dbReference type="GO" id="GO:0005829">
    <property type="term" value="C:cytosol"/>
    <property type="evidence" value="ECO:0007669"/>
    <property type="project" value="TreeGrafter"/>
</dbReference>
<feature type="binding site" evidence="11 13">
    <location>
        <position position="147"/>
    </location>
    <ligand>
        <name>Zn(2+)</name>
        <dbReference type="ChEBI" id="CHEBI:29105"/>
        <label>1</label>
    </ligand>
</feature>
<feature type="binding site" evidence="11 13">
    <location>
        <position position="147"/>
    </location>
    <ligand>
        <name>Zn(2+)</name>
        <dbReference type="ChEBI" id="CHEBI:29105"/>
        <label>2</label>
    </ligand>
</feature>
<evidence type="ECO:0000313" key="15">
    <source>
        <dbReference type="EMBL" id="SMC31985.1"/>
    </source>
</evidence>
<evidence type="ECO:0000256" key="13">
    <source>
        <dbReference type="PIRSR" id="PIRSR037215-2"/>
    </source>
</evidence>
<keyword evidence="4 11" id="KW-0031">Aminopeptidase</keyword>
<comment type="cofactor">
    <cofactor evidence="11 13">
        <name>Zn(2+)</name>
        <dbReference type="ChEBI" id="CHEBI:29105"/>
    </cofactor>
    <text evidence="11 13">Binds 2 Zn(2+) ions per subunit.</text>
</comment>
<dbReference type="HAMAP" id="MF_00550">
    <property type="entry name" value="Aminopeptidase_M20"/>
    <property type="match status" value="1"/>
</dbReference>
<dbReference type="GO" id="GO:0045148">
    <property type="term" value="F:tripeptide aminopeptidase activity"/>
    <property type="evidence" value="ECO:0007669"/>
    <property type="project" value="UniProtKB-UniRule"/>
</dbReference>
<keyword evidence="8 11" id="KW-0378">Hydrolase</keyword>
<evidence type="ECO:0000259" key="14">
    <source>
        <dbReference type="Pfam" id="PF07687"/>
    </source>
</evidence>
<organism evidence="15 16">
    <name type="scientific">Aerococcus suis</name>
    <dbReference type="NCBI Taxonomy" id="371602"/>
    <lineage>
        <taxon>Bacteria</taxon>
        <taxon>Bacillati</taxon>
        <taxon>Bacillota</taxon>
        <taxon>Bacilli</taxon>
        <taxon>Lactobacillales</taxon>
        <taxon>Aerococcaceae</taxon>
        <taxon>Aerococcus</taxon>
    </lineage>
</organism>
<dbReference type="PROSITE" id="PS00759">
    <property type="entry name" value="ARGE_DAPE_CPG2_2"/>
    <property type="match status" value="1"/>
</dbReference>
<evidence type="ECO:0000256" key="9">
    <source>
        <dbReference type="ARBA" id="ARBA00022833"/>
    </source>
</evidence>
<feature type="binding site" evidence="11 13">
    <location>
        <position position="182"/>
    </location>
    <ligand>
        <name>Zn(2+)</name>
        <dbReference type="ChEBI" id="CHEBI:29105"/>
        <label>2</label>
    </ligand>
</feature>
<evidence type="ECO:0000256" key="10">
    <source>
        <dbReference type="ARBA" id="ARBA00023049"/>
    </source>
</evidence>
<dbReference type="NCBIfam" id="TIGR01882">
    <property type="entry name" value="peptidase-T"/>
    <property type="match status" value="1"/>
</dbReference>
<keyword evidence="5 11" id="KW-0963">Cytoplasm</keyword>
<dbReference type="OrthoDB" id="9804934at2"/>
<dbReference type="GO" id="GO:0006508">
    <property type="term" value="P:proteolysis"/>
    <property type="evidence" value="ECO:0007669"/>
    <property type="project" value="UniProtKB-UniRule"/>
</dbReference>
<evidence type="ECO:0000256" key="2">
    <source>
        <dbReference type="ARBA" id="ARBA00004496"/>
    </source>
</evidence>
<proteinExistence type="inferred from homology"/>
<dbReference type="Pfam" id="PF01546">
    <property type="entry name" value="Peptidase_M20"/>
    <property type="match status" value="1"/>
</dbReference>
<dbReference type="InterPro" id="IPR010161">
    <property type="entry name" value="Peptidase_M20B"/>
</dbReference>
<feature type="binding site" evidence="11 13">
    <location>
        <position position="86"/>
    </location>
    <ligand>
        <name>Zn(2+)</name>
        <dbReference type="ChEBI" id="CHEBI:29105"/>
        <label>1</label>
    </ligand>
</feature>
<dbReference type="NCBIfam" id="NF003976">
    <property type="entry name" value="PRK05469.1"/>
    <property type="match status" value="1"/>
</dbReference>
<evidence type="ECO:0000256" key="8">
    <source>
        <dbReference type="ARBA" id="ARBA00022801"/>
    </source>
</evidence>
<feature type="binding site" evidence="11 13">
    <location>
        <position position="204"/>
    </location>
    <ligand>
        <name>Zn(2+)</name>
        <dbReference type="ChEBI" id="CHEBI:29105"/>
        <label>1</label>
    </ligand>
</feature>
<keyword evidence="16" id="KW-1185">Reference proteome</keyword>
<evidence type="ECO:0000256" key="6">
    <source>
        <dbReference type="ARBA" id="ARBA00022670"/>
    </source>
</evidence>
<protein>
    <recommendedName>
        <fullName evidence="11">Peptidase T</fullName>
        <ecNumber evidence="11">3.4.11.4</ecNumber>
    </recommendedName>
    <alternativeName>
        <fullName evidence="11">Aminotripeptidase</fullName>
        <shortName evidence="11">Tripeptidase</shortName>
    </alternativeName>
    <alternativeName>
        <fullName evidence="11">Tripeptide aminopeptidase</fullName>
    </alternativeName>
</protein>
<dbReference type="GO" id="GO:0043171">
    <property type="term" value="P:peptide catabolic process"/>
    <property type="evidence" value="ECO:0007669"/>
    <property type="project" value="UniProtKB-UniRule"/>
</dbReference>
<comment type="function">
    <text evidence="11">Cleaves the N-terminal amino acid of tripeptides.</text>
</comment>
<evidence type="ECO:0000256" key="7">
    <source>
        <dbReference type="ARBA" id="ARBA00022723"/>
    </source>
</evidence>
<comment type="catalytic activity">
    <reaction evidence="1 11">
        <text>Release of the N-terminal residue from a tripeptide.</text>
        <dbReference type="EC" id="3.4.11.4"/>
    </reaction>
</comment>
<dbReference type="Pfam" id="PF07687">
    <property type="entry name" value="M20_dimer"/>
    <property type="match status" value="1"/>
</dbReference>
<dbReference type="PANTHER" id="PTHR42994:SF1">
    <property type="entry name" value="PEPTIDASE T"/>
    <property type="match status" value="1"/>
</dbReference>
<evidence type="ECO:0000256" key="1">
    <source>
        <dbReference type="ARBA" id="ARBA00000870"/>
    </source>
</evidence>
<dbReference type="Gene3D" id="3.40.630.10">
    <property type="entry name" value="Zn peptidases"/>
    <property type="match status" value="1"/>
</dbReference>
<dbReference type="EC" id="3.4.11.4" evidence="11"/>
<dbReference type="GO" id="GO:0008237">
    <property type="term" value="F:metallopeptidase activity"/>
    <property type="evidence" value="ECO:0007669"/>
    <property type="project" value="UniProtKB-KW"/>
</dbReference>
<dbReference type="SUPFAM" id="SSF55031">
    <property type="entry name" value="Bacterial exopeptidase dimerisation domain"/>
    <property type="match status" value="1"/>
</dbReference>
<evidence type="ECO:0000313" key="16">
    <source>
        <dbReference type="Proteomes" id="UP000243884"/>
    </source>
</evidence>
<dbReference type="EMBL" id="FWXK01000002">
    <property type="protein sequence ID" value="SMC31985.1"/>
    <property type="molecule type" value="Genomic_DNA"/>
</dbReference>
<dbReference type="InterPro" id="IPR002933">
    <property type="entry name" value="Peptidase_M20"/>
</dbReference>
<keyword evidence="7 11" id="KW-0479">Metal-binding</keyword>
<reference evidence="16" key="1">
    <citation type="submission" date="2017-04" db="EMBL/GenBank/DDBJ databases">
        <authorList>
            <person name="Varghese N."/>
            <person name="Submissions S."/>
        </authorList>
    </citation>
    <scope>NUCLEOTIDE SEQUENCE [LARGE SCALE GENOMIC DNA]</scope>
    <source>
        <strain evidence="16">DSM 21500</strain>
    </source>
</reference>
<keyword evidence="10 11" id="KW-0482">Metalloprotease</keyword>
<evidence type="ECO:0000256" key="5">
    <source>
        <dbReference type="ARBA" id="ARBA00022490"/>
    </source>
</evidence>
<feature type="active site" evidence="11 12">
    <location>
        <position position="88"/>
    </location>
</feature>
<sequence>MYDVNTDLLLEKFLAYVKEDTQSNPDNSKSVPSSENQVVFLKKLKQSLEEMGLSSIQFNQDDAYVTAVLPSNDEDHSYPTIGFFAHVDTADFNGKNVSPQIIEDYPGGNISLGNSGYQLTPEEFPALNHYQGQTLITTDGTTLLGADDKAGIAEIVTAITYLMAHPEIKHGDIKVAFGPDEEIGIGASRFNVERFDADFAYTMDGGPLGELQFETFNGAQAKFVVTGKNVHPGTAKGTMINALQVAIDFHQALPQSDRPEKTSGREGFYHLLDLNGNVESATGEYIIRDHSREKFEERKRLFQTTADQINNEFGREVIAVSITDQYYNMGDVIKNDFRPITLAKQAFEKIGIEPDTAAVRGGTDGSTLTFNGLPTPNIFAGGENMHGRFEYVSLQTMEKAAQVIVGIVEASRDYNTL</sequence>
<dbReference type="InterPro" id="IPR036264">
    <property type="entry name" value="Bact_exopeptidase_dim_dom"/>
</dbReference>
<dbReference type="Gene3D" id="3.30.70.360">
    <property type="match status" value="1"/>
</dbReference>
<gene>
    <name evidence="11" type="primary">pepT</name>
    <name evidence="15" type="ORF">SAMN04487984_0429</name>
</gene>
<feature type="active site" description="Proton acceptor" evidence="11 12">
    <location>
        <position position="181"/>
    </location>
</feature>
<dbReference type="RefSeq" id="WP_084098065.1">
    <property type="nucleotide sequence ID" value="NZ_FWXK01000002.1"/>
</dbReference>
<evidence type="ECO:0000256" key="11">
    <source>
        <dbReference type="HAMAP-Rule" id="MF_00550"/>
    </source>
</evidence>